<dbReference type="EMBL" id="DXDD01000137">
    <property type="protein sequence ID" value="HIY61220.1"/>
    <property type="molecule type" value="Genomic_DNA"/>
</dbReference>
<dbReference type="Gene3D" id="3.10.350.10">
    <property type="entry name" value="LysM domain"/>
    <property type="match status" value="1"/>
</dbReference>
<evidence type="ECO:0000259" key="1">
    <source>
        <dbReference type="PROSITE" id="PS51782"/>
    </source>
</evidence>
<protein>
    <recommendedName>
        <fullName evidence="1">LysM domain-containing protein</fullName>
    </recommendedName>
</protein>
<organism evidence="2 3">
    <name type="scientific">Candidatus Eisenbergiella pullistercoris</name>
    <dbReference type="NCBI Taxonomy" id="2838555"/>
    <lineage>
        <taxon>Bacteria</taxon>
        <taxon>Bacillati</taxon>
        <taxon>Bacillota</taxon>
        <taxon>Clostridia</taxon>
        <taxon>Lachnospirales</taxon>
        <taxon>Lachnospiraceae</taxon>
        <taxon>Eisenbergiella</taxon>
    </lineage>
</organism>
<comment type="caution">
    <text evidence="2">The sequence shown here is derived from an EMBL/GenBank/DDBJ whole genome shotgun (WGS) entry which is preliminary data.</text>
</comment>
<accession>A0A9D1YQF7</accession>
<name>A0A9D1YQF7_9FIRM</name>
<evidence type="ECO:0000313" key="3">
    <source>
        <dbReference type="Proteomes" id="UP000824007"/>
    </source>
</evidence>
<feature type="domain" description="LysM" evidence="1">
    <location>
        <begin position="60"/>
        <end position="110"/>
    </location>
</feature>
<evidence type="ECO:0000313" key="2">
    <source>
        <dbReference type="EMBL" id="HIY61220.1"/>
    </source>
</evidence>
<dbReference type="CDD" id="cd00118">
    <property type="entry name" value="LysM"/>
    <property type="match status" value="1"/>
</dbReference>
<dbReference type="PROSITE" id="PS51782">
    <property type="entry name" value="LYSM"/>
    <property type="match status" value="1"/>
</dbReference>
<reference evidence="2" key="2">
    <citation type="submission" date="2021-04" db="EMBL/GenBank/DDBJ databases">
        <authorList>
            <person name="Gilroy R."/>
        </authorList>
    </citation>
    <scope>NUCLEOTIDE SEQUENCE</scope>
    <source>
        <strain evidence="2">ChiSxjej3B15-24422</strain>
    </source>
</reference>
<dbReference type="Pfam" id="PF01476">
    <property type="entry name" value="LysM"/>
    <property type="match status" value="1"/>
</dbReference>
<proteinExistence type="predicted"/>
<dbReference type="AlphaFoldDB" id="A0A9D1YQF7"/>
<reference evidence="2" key="1">
    <citation type="journal article" date="2021" name="PeerJ">
        <title>Extensive microbial diversity within the chicken gut microbiome revealed by metagenomics and culture.</title>
        <authorList>
            <person name="Gilroy R."/>
            <person name="Ravi A."/>
            <person name="Getino M."/>
            <person name="Pursley I."/>
            <person name="Horton D.L."/>
            <person name="Alikhan N.F."/>
            <person name="Baker D."/>
            <person name="Gharbi K."/>
            <person name="Hall N."/>
            <person name="Watson M."/>
            <person name="Adriaenssens E.M."/>
            <person name="Foster-Nyarko E."/>
            <person name="Jarju S."/>
            <person name="Secka A."/>
            <person name="Antonio M."/>
            <person name="Oren A."/>
            <person name="Chaudhuri R.R."/>
            <person name="La Ragione R."/>
            <person name="Hildebrand F."/>
            <person name="Pallen M.J."/>
        </authorList>
    </citation>
    <scope>NUCLEOTIDE SEQUENCE</scope>
    <source>
        <strain evidence="2">ChiSxjej3B15-24422</strain>
    </source>
</reference>
<gene>
    <name evidence="2" type="ORF">H9831_11170</name>
</gene>
<sequence>MTEGKAERRIRRNRIRRQRQLRRRVFLFAGVMLVMLSLAGGSFIVRAQDACSEPLYKYYTSIPIEDGDSLWSVAEDYGTGFDSGRDFIQEVIRINHLTDESLRRGDHLIVPYYSREFRQ</sequence>
<dbReference type="InterPro" id="IPR018392">
    <property type="entry name" value="LysM"/>
</dbReference>
<dbReference type="Proteomes" id="UP000824007">
    <property type="component" value="Unassembled WGS sequence"/>
</dbReference>
<dbReference type="InterPro" id="IPR036779">
    <property type="entry name" value="LysM_dom_sf"/>
</dbReference>